<dbReference type="Proteomes" id="UP000321490">
    <property type="component" value="Unassembled WGS sequence"/>
</dbReference>
<dbReference type="InterPro" id="IPR013249">
    <property type="entry name" value="RNA_pol_sigma70_r4_t2"/>
</dbReference>
<dbReference type="CDD" id="cd06171">
    <property type="entry name" value="Sigma70_r4"/>
    <property type="match status" value="1"/>
</dbReference>
<evidence type="ECO:0000256" key="2">
    <source>
        <dbReference type="ARBA" id="ARBA00023015"/>
    </source>
</evidence>
<keyword evidence="4" id="KW-0804">Transcription</keyword>
<dbReference type="InterPro" id="IPR013325">
    <property type="entry name" value="RNA_pol_sigma_r2"/>
</dbReference>
<dbReference type="Pfam" id="PF08281">
    <property type="entry name" value="Sigma70_r4_2"/>
    <property type="match status" value="1"/>
</dbReference>
<proteinExistence type="inferred from homology"/>
<dbReference type="Gene3D" id="1.10.10.10">
    <property type="entry name" value="Winged helix-like DNA-binding domain superfamily/Winged helix DNA-binding domain"/>
    <property type="match status" value="1"/>
</dbReference>
<dbReference type="InterPro" id="IPR039425">
    <property type="entry name" value="RNA_pol_sigma-70-like"/>
</dbReference>
<evidence type="ECO:0000256" key="3">
    <source>
        <dbReference type="ARBA" id="ARBA00023082"/>
    </source>
</evidence>
<dbReference type="InterPro" id="IPR013324">
    <property type="entry name" value="RNA_pol_sigma_r3/r4-like"/>
</dbReference>
<dbReference type="SUPFAM" id="SSF88946">
    <property type="entry name" value="Sigma2 domain of RNA polymerase sigma factors"/>
    <property type="match status" value="1"/>
</dbReference>
<dbReference type="InterPro" id="IPR036388">
    <property type="entry name" value="WH-like_DNA-bd_sf"/>
</dbReference>
<dbReference type="AlphaFoldDB" id="A0A562ISK3"/>
<keyword evidence="8" id="KW-1185">Reference proteome</keyword>
<dbReference type="SUPFAM" id="SSF88659">
    <property type="entry name" value="Sigma3 and sigma4 domains of RNA polymerase sigma factors"/>
    <property type="match status" value="1"/>
</dbReference>
<comment type="similarity">
    <text evidence="1">Belongs to the sigma-70 factor family. ECF subfamily.</text>
</comment>
<gene>
    <name evidence="7" type="ORF">JD78_02541</name>
</gene>
<reference evidence="7 8" key="1">
    <citation type="submission" date="2019-07" db="EMBL/GenBank/DDBJ databases">
        <title>R&amp;d 2014.</title>
        <authorList>
            <person name="Klenk H.-P."/>
        </authorList>
    </citation>
    <scope>NUCLEOTIDE SEQUENCE [LARGE SCALE GENOMIC DNA]</scope>
    <source>
        <strain evidence="7 8">DSM 45764</strain>
    </source>
</reference>
<evidence type="ECO:0000256" key="5">
    <source>
        <dbReference type="SAM" id="MobiDB-lite"/>
    </source>
</evidence>
<dbReference type="NCBIfam" id="TIGR02937">
    <property type="entry name" value="sigma70-ECF"/>
    <property type="match status" value="1"/>
</dbReference>
<dbReference type="OrthoDB" id="5243867at2"/>
<evidence type="ECO:0000256" key="4">
    <source>
        <dbReference type="ARBA" id="ARBA00023163"/>
    </source>
</evidence>
<comment type="caution">
    <text evidence="7">The sequence shown here is derived from an EMBL/GenBank/DDBJ whole genome shotgun (WGS) entry which is preliminary data.</text>
</comment>
<dbReference type="InterPro" id="IPR014284">
    <property type="entry name" value="RNA_pol_sigma-70_dom"/>
</dbReference>
<protein>
    <submittedName>
        <fullName evidence="7">RNA polymerase sigma-70 factor (ECF subfamily)</fullName>
    </submittedName>
</protein>
<dbReference type="PANTHER" id="PTHR43133">
    <property type="entry name" value="RNA POLYMERASE ECF-TYPE SIGMA FACTO"/>
    <property type="match status" value="1"/>
</dbReference>
<dbReference type="EMBL" id="VLKF01000001">
    <property type="protein sequence ID" value="TWH74009.1"/>
    <property type="molecule type" value="Genomic_DNA"/>
</dbReference>
<sequence>MSDERAGFETLFRETRAPLLAYLSRRAPVDDAPDLLAEVYLVAWRRRADLPAGDERRLWLFGVARRLLAEHHRAAWTRSDVEDEAGRVTTPGPDTAGSRREDAVRRALDSLSDVDRELITLTTWERLSPAEAARVVGITANTARVRLHRARARLGRHPALRALLDDDAGDPVHDTVVGTAADPAPAR</sequence>
<organism evidence="7 8">
    <name type="scientific">Modestobacter roseus</name>
    <dbReference type="NCBI Taxonomy" id="1181884"/>
    <lineage>
        <taxon>Bacteria</taxon>
        <taxon>Bacillati</taxon>
        <taxon>Actinomycetota</taxon>
        <taxon>Actinomycetes</taxon>
        <taxon>Geodermatophilales</taxon>
        <taxon>Geodermatophilaceae</taxon>
        <taxon>Modestobacter</taxon>
    </lineage>
</organism>
<dbReference type="Gene3D" id="1.10.1740.10">
    <property type="match status" value="1"/>
</dbReference>
<feature type="domain" description="RNA polymerase sigma factor 70 region 4 type 2" evidence="6">
    <location>
        <begin position="102"/>
        <end position="154"/>
    </location>
</feature>
<dbReference type="GO" id="GO:0003677">
    <property type="term" value="F:DNA binding"/>
    <property type="evidence" value="ECO:0007669"/>
    <property type="project" value="InterPro"/>
</dbReference>
<keyword evidence="2" id="KW-0805">Transcription regulation</keyword>
<dbReference type="RefSeq" id="WP_153362579.1">
    <property type="nucleotide sequence ID" value="NZ_JABGDC010000293.1"/>
</dbReference>
<accession>A0A562ISK3</accession>
<dbReference type="PANTHER" id="PTHR43133:SF25">
    <property type="entry name" value="RNA POLYMERASE SIGMA FACTOR RFAY-RELATED"/>
    <property type="match status" value="1"/>
</dbReference>
<dbReference type="GO" id="GO:0016987">
    <property type="term" value="F:sigma factor activity"/>
    <property type="evidence" value="ECO:0007669"/>
    <property type="project" value="UniProtKB-KW"/>
</dbReference>
<evidence type="ECO:0000313" key="8">
    <source>
        <dbReference type="Proteomes" id="UP000321490"/>
    </source>
</evidence>
<evidence type="ECO:0000256" key="1">
    <source>
        <dbReference type="ARBA" id="ARBA00010641"/>
    </source>
</evidence>
<dbReference type="GO" id="GO:0006352">
    <property type="term" value="P:DNA-templated transcription initiation"/>
    <property type="evidence" value="ECO:0007669"/>
    <property type="project" value="InterPro"/>
</dbReference>
<name>A0A562ISK3_9ACTN</name>
<keyword evidence="3" id="KW-0731">Sigma factor</keyword>
<evidence type="ECO:0000313" key="7">
    <source>
        <dbReference type="EMBL" id="TWH74009.1"/>
    </source>
</evidence>
<feature type="region of interest" description="Disordered" evidence="5">
    <location>
        <begin position="79"/>
        <end position="100"/>
    </location>
</feature>
<evidence type="ECO:0000259" key="6">
    <source>
        <dbReference type="Pfam" id="PF08281"/>
    </source>
</evidence>